<keyword evidence="1" id="KW-1133">Transmembrane helix</keyword>
<proteinExistence type="predicted"/>
<organism evidence="2 3">
    <name type="scientific">Phytophthora lilii</name>
    <dbReference type="NCBI Taxonomy" id="2077276"/>
    <lineage>
        <taxon>Eukaryota</taxon>
        <taxon>Sar</taxon>
        <taxon>Stramenopiles</taxon>
        <taxon>Oomycota</taxon>
        <taxon>Peronosporomycetes</taxon>
        <taxon>Peronosporales</taxon>
        <taxon>Peronosporaceae</taxon>
        <taxon>Phytophthora</taxon>
    </lineage>
</organism>
<feature type="transmembrane region" description="Helical" evidence="1">
    <location>
        <begin position="92"/>
        <end position="115"/>
    </location>
</feature>
<feature type="transmembrane region" description="Helical" evidence="1">
    <location>
        <begin position="14"/>
        <end position="41"/>
    </location>
</feature>
<sequence>MAAFDILPASRLDALLVVVSALAALPISSIVTSVLVIVAAFERLKIGGCVVMTVALVAFITLAGGNILLYLLHTAGCDTTNGFGGAASCEHSVGVVVAVLTGISVLSIMIACILASNLKKGRKHRGEEVQDDCEAGQFSLLESSDIAFTTSPCVALMTRLNALSKAAVVAAYWFFVDADMIGGLVT</sequence>
<feature type="transmembrane region" description="Helical" evidence="1">
    <location>
        <begin position="48"/>
        <end position="72"/>
    </location>
</feature>
<keyword evidence="1" id="KW-0812">Transmembrane</keyword>
<keyword evidence="1" id="KW-0472">Membrane</keyword>
<evidence type="ECO:0000313" key="2">
    <source>
        <dbReference type="EMBL" id="GMF25290.1"/>
    </source>
</evidence>
<protein>
    <submittedName>
        <fullName evidence="2">Unnamed protein product</fullName>
    </submittedName>
</protein>
<evidence type="ECO:0000313" key="3">
    <source>
        <dbReference type="Proteomes" id="UP001165083"/>
    </source>
</evidence>
<name>A0A9W6WSD8_9STRA</name>
<dbReference type="AlphaFoldDB" id="A0A9W6WSD8"/>
<dbReference type="Proteomes" id="UP001165083">
    <property type="component" value="Unassembled WGS sequence"/>
</dbReference>
<accession>A0A9W6WSD8</accession>
<gene>
    <name evidence="2" type="ORF">Plil01_001041800</name>
</gene>
<keyword evidence="3" id="KW-1185">Reference proteome</keyword>
<comment type="caution">
    <text evidence="2">The sequence shown here is derived from an EMBL/GenBank/DDBJ whole genome shotgun (WGS) entry which is preliminary data.</text>
</comment>
<reference evidence="2" key="1">
    <citation type="submission" date="2023-04" db="EMBL/GenBank/DDBJ databases">
        <title>Phytophthora lilii NBRC 32176.</title>
        <authorList>
            <person name="Ichikawa N."/>
            <person name="Sato H."/>
            <person name="Tonouchi N."/>
        </authorList>
    </citation>
    <scope>NUCLEOTIDE SEQUENCE</scope>
    <source>
        <strain evidence="2">NBRC 32176</strain>
    </source>
</reference>
<evidence type="ECO:0000256" key="1">
    <source>
        <dbReference type="SAM" id="Phobius"/>
    </source>
</evidence>
<dbReference type="EMBL" id="BSXW01000547">
    <property type="protein sequence ID" value="GMF25290.1"/>
    <property type="molecule type" value="Genomic_DNA"/>
</dbReference>